<evidence type="ECO:0000259" key="1">
    <source>
        <dbReference type="Pfam" id="PF02501"/>
    </source>
</evidence>
<comment type="caution">
    <text evidence="2">The sequence shown here is derived from an EMBL/GenBank/DDBJ whole genome shotgun (WGS) entry which is preliminary data.</text>
</comment>
<dbReference type="Gene3D" id="3.30.1300.30">
    <property type="entry name" value="GSPII I/J protein-like"/>
    <property type="match status" value="1"/>
</dbReference>
<organism evidence="2">
    <name type="scientific">marine sediment metagenome</name>
    <dbReference type="NCBI Taxonomy" id="412755"/>
    <lineage>
        <taxon>unclassified sequences</taxon>
        <taxon>metagenomes</taxon>
        <taxon>ecological metagenomes</taxon>
    </lineage>
</organism>
<accession>X0SPY8</accession>
<evidence type="ECO:0000313" key="2">
    <source>
        <dbReference type="EMBL" id="GAF77196.1"/>
    </source>
</evidence>
<dbReference type="GO" id="GO:0015627">
    <property type="term" value="C:type II protein secretion system complex"/>
    <property type="evidence" value="ECO:0007669"/>
    <property type="project" value="InterPro"/>
</dbReference>
<sequence length="102" mass="11398">IASERLALQERLAADTVAWNKLMEQYQLVEGWVENGSGSAESSGSEEALGRSWNWQLEAESTLGENFYRYQVEVFSTENGDSLFDTSSESNTALMAAYFIVE</sequence>
<feature type="non-terminal residue" evidence="2">
    <location>
        <position position="1"/>
    </location>
</feature>
<proteinExistence type="predicted"/>
<feature type="domain" description="Type II secretion system protein GspI C-terminal" evidence="1">
    <location>
        <begin position="8"/>
        <end position="81"/>
    </location>
</feature>
<gene>
    <name evidence="2" type="ORF">S01H1_18048</name>
</gene>
<dbReference type="InterPro" id="IPR003413">
    <property type="entry name" value="T2SS_GspI_C"/>
</dbReference>
<dbReference type="InterPro" id="IPR045584">
    <property type="entry name" value="Pilin-like"/>
</dbReference>
<dbReference type="AlphaFoldDB" id="X0SPY8"/>
<protein>
    <recommendedName>
        <fullName evidence="1">Type II secretion system protein GspI C-terminal domain-containing protein</fullName>
    </recommendedName>
</protein>
<name>X0SPY8_9ZZZZ</name>
<dbReference type="EMBL" id="BARS01009619">
    <property type="protein sequence ID" value="GAF77196.1"/>
    <property type="molecule type" value="Genomic_DNA"/>
</dbReference>
<dbReference type="SUPFAM" id="SSF54523">
    <property type="entry name" value="Pili subunits"/>
    <property type="match status" value="1"/>
</dbReference>
<reference evidence="2" key="1">
    <citation type="journal article" date="2014" name="Front. Microbiol.">
        <title>High frequency of phylogenetically diverse reductive dehalogenase-homologous genes in deep subseafloor sedimentary metagenomes.</title>
        <authorList>
            <person name="Kawai M."/>
            <person name="Futagami T."/>
            <person name="Toyoda A."/>
            <person name="Takaki Y."/>
            <person name="Nishi S."/>
            <person name="Hori S."/>
            <person name="Arai W."/>
            <person name="Tsubouchi T."/>
            <person name="Morono Y."/>
            <person name="Uchiyama I."/>
            <person name="Ito T."/>
            <person name="Fujiyama A."/>
            <person name="Inagaki F."/>
            <person name="Takami H."/>
        </authorList>
    </citation>
    <scope>NUCLEOTIDE SEQUENCE</scope>
    <source>
        <strain evidence="2">Expedition CK06-06</strain>
    </source>
</reference>
<dbReference type="GO" id="GO:0015628">
    <property type="term" value="P:protein secretion by the type II secretion system"/>
    <property type="evidence" value="ECO:0007669"/>
    <property type="project" value="InterPro"/>
</dbReference>
<dbReference type="Pfam" id="PF02501">
    <property type="entry name" value="T2SSI"/>
    <property type="match status" value="1"/>
</dbReference>